<dbReference type="EMBL" id="VSSQ01003492">
    <property type="protein sequence ID" value="MPM20963.1"/>
    <property type="molecule type" value="Genomic_DNA"/>
</dbReference>
<organism evidence="2">
    <name type="scientific">bioreactor metagenome</name>
    <dbReference type="NCBI Taxonomy" id="1076179"/>
    <lineage>
        <taxon>unclassified sequences</taxon>
        <taxon>metagenomes</taxon>
        <taxon>ecological metagenomes</taxon>
    </lineage>
</organism>
<proteinExistence type="predicted"/>
<evidence type="ECO:0000256" key="1">
    <source>
        <dbReference type="SAM" id="MobiDB-lite"/>
    </source>
</evidence>
<accession>A0A644Y371</accession>
<gene>
    <name evidence="2" type="ORF">SDC9_67402</name>
</gene>
<name>A0A644Y371_9ZZZZ</name>
<reference evidence="2" key="1">
    <citation type="submission" date="2019-08" db="EMBL/GenBank/DDBJ databases">
        <authorList>
            <person name="Kucharzyk K."/>
            <person name="Murdoch R.W."/>
            <person name="Higgins S."/>
            <person name="Loffler F."/>
        </authorList>
    </citation>
    <scope>NUCLEOTIDE SEQUENCE</scope>
</reference>
<feature type="compositionally biased region" description="Basic residues" evidence="1">
    <location>
        <begin position="26"/>
        <end position="45"/>
    </location>
</feature>
<comment type="caution">
    <text evidence="2">The sequence shown here is derived from an EMBL/GenBank/DDBJ whole genome shotgun (WGS) entry which is preliminary data.</text>
</comment>
<sequence length="180" mass="20830">MVGDRPLQQIPVENLQQPEGHPDHQQRRRRRRALDRDKRRPRRNRMGQPPHRQQRADGEKNPGQRPADGAHGLFVIRRGDAMVPEADENPGKKPAQQQGRKVGNDQPENRKQQQLGMVGEPFQQRLVMRGGGGFERRQRYRRRHRGHAGFDGALRAGDHACGRRHDRRYDPKLHPDAFLG</sequence>
<feature type="compositionally biased region" description="Basic and acidic residues" evidence="1">
    <location>
        <begin position="156"/>
        <end position="180"/>
    </location>
</feature>
<dbReference type="AlphaFoldDB" id="A0A644Y371"/>
<protein>
    <submittedName>
        <fullName evidence="2">Uncharacterized protein</fullName>
    </submittedName>
</protein>
<feature type="compositionally biased region" description="Basic residues" evidence="1">
    <location>
        <begin position="138"/>
        <end position="147"/>
    </location>
</feature>
<feature type="region of interest" description="Disordered" evidence="1">
    <location>
        <begin position="1"/>
        <end position="180"/>
    </location>
</feature>
<evidence type="ECO:0000313" key="2">
    <source>
        <dbReference type="EMBL" id="MPM20963.1"/>
    </source>
</evidence>